<comment type="catalytic activity">
    <reaction evidence="12">
        <text>a hydroperoxide + [thioredoxin]-dithiol = an alcohol + [thioredoxin]-disulfide + H2O</text>
        <dbReference type="Rhea" id="RHEA:62620"/>
        <dbReference type="Rhea" id="RHEA-COMP:10698"/>
        <dbReference type="Rhea" id="RHEA-COMP:10700"/>
        <dbReference type="ChEBI" id="CHEBI:15377"/>
        <dbReference type="ChEBI" id="CHEBI:29950"/>
        <dbReference type="ChEBI" id="CHEBI:30879"/>
        <dbReference type="ChEBI" id="CHEBI:35924"/>
        <dbReference type="ChEBI" id="CHEBI:50058"/>
        <dbReference type="EC" id="1.11.1.24"/>
    </reaction>
</comment>
<evidence type="ECO:0000256" key="13">
    <source>
        <dbReference type="ARBA" id="ARBA00077538"/>
    </source>
</evidence>
<dbReference type="RefSeq" id="XP_009649901.1">
    <property type="nucleotide sequence ID" value="XM_009651606.1"/>
</dbReference>
<comment type="subunit">
    <text evidence="2">Monomer.</text>
</comment>
<evidence type="ECO:0000259" key="15">
    <source>
        <dbReference type="PROSITE" id="PS51352"/>
    </source>
</evidence>
<dbReference type="Pfam" id="PF00578">
    <property type="entry name" value="AhpC-TSA"/>
    <property type="match status" value="1"/>
</dbReference>
<keyword evidence="8" id="KW-0539">Nucleus</keyword>
<dbReference type="GO" id="GO:0005634">
    <property type="term" value="C:nucleus"/>
    <property type="evidence" value="ECO:0007669"/>
    <property type="project" value="UniProtKB-SubCell"/>
</dbReference>
<dbReference type="InterPro" id="IPR013766">
    <property type="entry name" value="Thioredoxin_domain"/>
</dbReference>
<gene>
    <name evidence="16" type="ORF">VDAG_00229</name>
</gene>
<evidence type="ECO:0000256" key="1">
    <source>
        <dbReference type="ARBA" id="ARBA00004123"/>
    </source>
</evidence>
<keyword evidence="7" id="KW-1015">Disulfide bond</keyword>
<feature type="compositionally biased region" description="Basic and acidic residues" evidence="14">
    <location>
        <begin position="35"/>
        <end position="49"/>
    </location>
</feature>
<evidence type="ECO:0000256" key="3">
    <source>
        <dbReference type="ARBA" id="ARBA00013017"/>
    </source>
</evidence>
<evidence type="ECO:0000256" key="6">
    <source>
        <dbReference type="ARBA" id="ARBA00023002"/>
    </source>
</evidence>
<evidence type="ECO:0000256" key="12">
    <source>
        <dbReference type="ARBA" id="ARBA00049091"/>
    </source>
</evidence>
<dbReference type="GO" id="GO:0045454">
    <property type="term" value="P:cell redox homeostasis"/>
    <property type="evidence" value="ECO:0007669"/>
    <property type="project" value="TreeGrafter"/>
</dbReference>
<dbReference type="PANTHER" id="PTHR42801:SF23">
    <property type="entry name" value="PEROXIREDOXIN DOT5"/>
    <property type="match status" value="1"/>
</dbReference>
<dbReference type="OMA" id="CTNQVCL"/>
<dbReference type="GeneID" id="20701692"/>
<evidence type="ECO:0000256" key="9">
    <source>
        <dbReference type="ARBA" id="ARBA00023284"/>
    </source>
</evidence>
<keyword evidence="9" id="KW-0676">Redox-active center</keyword>
<evidence type="ECO:0000256" key="14">
    <source>
        <dbReference type="SAM" id="MobiDB-lite"/>
    </source>
</evidence>
<keyword evidence="4" id="KW-0575">Peroxidase</keyword>
<reference evidence="16 17" key="1">
    <citation type="submission" date="2008-03" db="EMBL/GenBank/DDBJ databases">
        <title>The Genome Sequence of Verticillium dahliae VdLs.17.</title>
        <authorList>
            <consortium name="The Broad Institute Genome Sequencing Platform"/>
            <person name="Ma L.-J.J."/>
            <person name="Klosterman S.J."/>
            <person name="Subbarao K."/>
            <person name="Dobinson K."/>
            <person name="Veronese P."/>
            <person name="Kang S."/>
            <person name="Gold S.E."/>
            <person name="Young S."/>
            <person name="Jaffe D."/>
            <person name="Gnerre S."/>
            <person name="Berlin A."/>
            <person name="Heiman D."/>
            <person name="Hepburn T."/>
            <person name="Sykes S."/>
            <person name="Alvarado L."/>
            <person name="Kodira C.D."/>
            <person name="Lander E."/>
            <person name="Galagan J."/>
            <person name="Nusbaum C."/>
            <person name="Birren B."/>
        </authorList>
    </citation>
    <scope>NUCLEOTIDE SEQUENCE [LARGE SCALE GENOMIC DNA]</scope>
    <source>
        <strain evidence="17">VdLs.17 / ATCC MYA-4575 / FGSC 10137</strain>
    </source>
</reference>
<dbReference type="HOGENOM" id="CLU_042529_2_0_1"/>
<proteinExistence type="inferred from homology"/>
<dbReference type="InParanoid" id="G2WRP6"/>
<evidence type="ECO:0000256" key="11">
    <source>
        <dbReference type="ARBA" id="ARBA00038489"/>
    </source>
</evidence>
<dbReference type="Gene3D" id="3.40.30.10">
    <property type="entry name" value="Glutaredoxin"/>
    <property type="match status" value="1"/>
</dbReference>
<dbReference type="AlphaFoldDB" id="G2WRP6"/>
<feature type="region of interest" description="Disordered" evidence="14">
    <location>
        <begin position="1"/>
        <end position="57"/>
    </location>
</feature>
<evidence type="ECO:0000313" key="17">
    <source>
        <dbReference type="Proteomes" id="UP000001611"/>
    </source>
</evidence>
<evidence type="ECO:0000256" key="8">
    <source>
        <dbReference type="ARBA" id="ARBA00023242"/>
    </source>
</evidence>
<organism evidence="16 17">
    <name type="scientific">Verticillium dahliae (strain VdLs.17 / ATCC MYA-4575 / FGSC 10137)</name>
    <name type="common">Verticillium wilt</name>
    <dbReference type="NCBI Taxonomy" id="498257"/>
    <lineage>
        <taxon>Eukaryota</taxon>
        <taxon>Fungi</taxon>
        <taxon>Dikarya</taxon>
        <taxon>Ascomycota</taxon>
        <taxon>Pezizomycotina</taxon>
        <taxon>Sordariomycetes</taxon>
        <taxon>Hypocreomycetidae</taxon>
        <taxon>Glomerellales</taxon>
        <taxon>Plectosphaerellaceae</taxon>
        <taxon>Verticillium</taxon>
    </lineage>
</organism>
<dbReference type="GO" id="GO:0034599">
    <property type="term" value="P:cellular response to oxidative stress"/>
    <property type="evidence" value="ECO:0007669"/>
    <property type="project" value="TreeGrafter"/>
</dbReference>
<keyword evidence="6" id="KW-0560">Oxidoreductase</keyword>
<evidence type="ECO:0000256" key="10">
    <source>
        <dbReference type="ARBA" id="ARBA00032824"/>
    </source>
</evidence>
<dbReference type="InterPro" id="IPR000866">
    <property type="entry name" value="AhpC/TSA"/>
</dbReference>
<dbReference type="GO" id="GO:0008379">
    <property type="term" value="F:thioredoxin peroxidase activity"/>
    <property type="evidence" value="ECO:0007669"/>
    <property type="project" value="TreeGrafter"/>
</dbReference>
<dbReference type="GO" id="GO:0005737">
    <property type="term" value="C:cytoplasm"/>
    <property type="evidence" value="ECO:0007669"/>
    <property type="project" value="TreeGrafter"/>
</dbReference>
<dbReference type="EMBL" id="DS572695">
    <property type="protein sequence ID" value="EGY13547.1"/>
    <property type="molecule type" value="Genomic_DNA"/>
</dbReference>
<accession>G2WRP6</accession>
<feature type="compositionally biased region" description="Basic residues" evidence="14">
    <location>
        <begin position="20"/>
        <end position="31"/>
    </location>
</feature>
<comment type="similarity">
    <text evidence="11">Belongs to the peroxiredoxin family. BCP/PrxQ subfamily.</text>
</comment>
<protein>
    <recommendedName>
        <fullName evidence="3">thioredoxin-dependent peroxiredoxin</fullName>
        <ecNumber evidence="3">1.11.1.24</ecNumber>
    </recommendedName>
    <alternativeName>
        <fullName evidence="13">Nuclear thiol peroxidase</fullName>
    </alternativeName>
    <alternativeName>
        <fullName evidence="10">Thioredoxin peroxidase</fullName>
    </alternativeName>
</protein>
<dbReference type="FunCoup" id="G2WRP6">
    <property type="interactions" value="21"/>
</dbReference>
<feature type="domain" description="Thioredoxin" evidence="15">
    <location>
        <begin position="44"/>
        <end position="213"/>
    </location>
</feature>
<dbReference type="SMR" id="G2WRP6"/>
<keyword evidence="5" id="KW-0049">Antioxidant</keyword>
<keyword evidence="17" id="KW-1185">Reference proteome</keyword>
<evidence type="ECO:0000256" key="2">
    <source>
        <dbReference type="ARBA" id="ARBA00011245"/>
    </source>
</evidence>
<dbReference type="InterPro" id="IPR050924">
    <property type="entry name" value="Peroxiredoxin_BCP/PrxQ"/>
</dbReference>
<dbReference type="InterPro" id="IPR036249">
    <property type="entry name" value="Thioredoxin-like_sf"/>
</dbReference>
<dbReference type="STRING" id="498257.G2WRP6"/>
<dbReference type="eggNOG" id="KOG0855">
    <property type="taxonomic scope" value="Eukaryota"/>
</dbReference>
<comment type="subcellular location">
    <subcellularLocation>
        <location evidence="1">Nucleus</location>
    </subcellularLocation>
</comment>
<evidence type="ECO:0000313" key="16">
    <source>
        <dbReference type="EMBL" id="EGY13547.1"/>
    </source>
</evidence>
<dbReference type="OrthoDB" id="338622at2759"/>
<dbReference type="KEGG" id="vda:VDAG_00229"/>
<dbReference type="PROSITE" id="PS51352">
    <property type="entry name" value="THIOREDOXIN_2"/>
    <property type="match status" value="1"/>
</dbReference>
<name>G2WRP6_VERDV</name>
<dbReference type="EC" id="1.11.1.24" evidence="3"/>
<dbReference type="SUPFAM" id="SSF52833">
    <property type="entry name" value="Thioredoxin-like"/>
    <property type="match status" value="1"/>
</dbReference>
<dbReference type="PANTHER" id="PTHR42801">
    <property type="entry name" value="THIOREDOXIN-DEPENDENT PEROXIDE REDUCTASE"/>
    <property type="match status" value="1"/>
</dbReference>
<dbReference type="CDD" id="cd03017">
    <property type="entry name" value="PRX_BCP"/>
    <property type="match status" value="1"/>
</dbReference>
<evidence type="ECO:0000256" key="5">
    <source>
        <dbReference type="ARBA" id="ARBA00022862"/>
    </source>
</evidence>
<sequence length="221" mass="23019">MPVELRKRKAPEPAPAPAAAKKKAPAAKKAAKPAPKAEEADAPEEKPKEVPAAAAAKPAKVAEGEVITLDGFGGEIETNDGKKTTLKALVDESKAGVVLFTYPKASTPGCTTQVCLFRDSYEPLTATGLAIYGLSADSTKANTTFKEKKELPYPLLCDPQRTLIGAIGLKKTPSGTQRGVFVVNKEGKILAAEPGGPAATVEVVKKLVEELSKGEAEGAKE</sequence>
<dbReference type="Proteomes" id="UP000001611">
    <property type="component" value="Chromosome 2"/>
</dbReference>
<evidence type="ECO:0000256" key="7">
    <source>
        <dbReference type="ARBA" id="ARBA00023157"/>
    </source>
</evidence>
<dbReference type="FunFam" id="3.40.30.10:FF:000157">
    <property type="entry name" value="DOT5p Nuclear thiol peroxidase"/>
    <property type="match status" value="1"/>
</dbReference>
<evidence type="ECO:0000256" key="4">
    <source>
        <dbReference type="ARBA" id="ARBA00022559"/>
    </source>
</evidence>